<sequence>MAAAVCSNGNGTHAKTESKIRLEAMQTVIPMKPTDPRSSIPVFTSAAGSGSAGVYKRTREMNIPVLLLLVGLRNHSEEHYRNNRRSPEDLGKKTAVPVIMENWRLFRMIPVFD</sequence>
<evidence type="ECO:0000313" key="2">
    <source>
        <dbReference type="Proteomes" id="UP001060085"/>
    </source>
</evidence>
<proteinExistence type="predicted"/>
<gene>
    <name evidence="1" type="ORF">M9H77_32962</name>
</gene>
<dbReference type="EMBL" id="CM044707">
    <property type="protein sequence ID" value="KAI5655775.1"/>
    <property type="molecule type" value="Genomic_DNA"/>
</dbReference>
<evidence type="ECO:0000313" key="1">
    <source>
        <dbReference type="EMBL" id="KAI5655775.1"/>
    </source>
</evidence>
<reference evidence="2" key="1">
    <citation type="journal article" date="2023" name="Nat. Plants">
        <title>Single-cell RNA sequencing provides a high-resolution roadmap for understanding the multicellular compartmentation of specialized metabolism.</title>
        <authorList>
            <person name="Sun S."/>
            <person name="Shen X."/>
            <person name="Li Y."/>
            <person name="Li Y."/>
            <person name="Wang S."/>
            <person name="Li R."/>
            <person name="Zhang H."/>
            <person name="Shen G."/>
            <person name="Guo B."/>
            <person name="Wei J."/>
            <person name="Xu J."/>
            <person name="St-Pierre B."/>
            <person name="Chen S."/>
            <person name="Sun C."/>
        </authorList>
    </citation>
    <scope>NUCLEOTIDE SEQUENCE [LARGE SCALE GENOMIC DNA]</scope>
</reference>
<organism evidence="1 2">
    <name type="scientific">Catharanthus roseus</name>
    <name type="common">Madagascar periwinkle</name>
    <name type="synonym">Vinca rosea</name>
    <dbReference type="NCBI Taxonomy" id="4058"/>
    <lineage>
        <taxon>Eukaryota</taxon>
        <taxon>Viridiplantae</taxon>
        <taxon>Streptophyta</taxon>
        <taxon>Embryophyta</taxon>
        <taxon>Tracheophyta</taxon>
        <taxon>Spermatophyta</taxon>
        <taxon>Magnoliopsida</taxon>
        <taxon>eudicotyledons</taxon>
        <taxon>Gunneridae</taxon>
        <taxon>Pentapetalae</taxon>
        <taxon>asterids</taxon>
        <taxon>lamiids</taxon>
        <taxon>Gentianales</taxon>
        <taxon>Apocynaceae</taxon>
        <taxon>Rauvolfioideae</taxon>
        <taxon>Vinceae</taxon>
        <taxon>Catharanthinae</taxon>
        <taxon>Catharanthus</taxon>
    </lineage>
</organism>
<protein>
    <submittedName>
        <fullName evidence="1">Uncharacterized protein</fullName>
    </submittedName>
</protein>
<dbReference type="Proteomes" id="UP001060085">
    <property type="component" value="Linkage Group LG07"/>
</dbReference>
<accession>A0ACC0A697</accession>
<comment type="caution">
    <text evidence="1">The sequence shown here is derived from an EMBL/GenBank/DDBJ whole genome shotgun (WGS) entry which is preliminary data.</text>
</comment>
<keyword evidence="2" id="KW-1185">Reference proteome</keyword>
<name>A0ACC0A697_CATRO</name>